<gene>
    <name evidence="9" type="ORF">PACILC2_45380</name>
</gene>
<dbReference type="PANTHER" id="PTHR37823:SF4">
    <property type="entry name" value="MENAQUINOL-CYTOCHROME C REDUCTASE CYTOCHROME B_C SUBUNIT"/>
    <property type="match status" value="1"/>
</dbReference>
<dbReference type="SUPFAM" id="SSF46626">
    <property type="entry name" value="Cytochrome c"/>
    <property type="match status" value="1"/>
</dbReference>
<accession>A0ABQ4NCK1</accession>
<feature type="domain" description="Cytochrome c" evidence="8">
    <location>
        <begin position="45"/>
        <end position="120"/>
    </location>
</feature>
<keyword evidence="4" id="KW-0249">Electron transport</keyword>
<evidence type="ECO:0000256" key="6">
    <source>
        <dbReference type="PROSITE-ProRule" id="PRU00433"/>
    </source>
</evidence>
<reference evidence="9 10" key="1">
    <citation type="submission" date="2021-04" db="EMBL/GenBank/DDBJ databases">
        <title>Draft genome sequence of Paenibacillus cisolokensis, LC2-13A.</title>
        <authorList>
            <person name="Uke A."/>
            <person name="Chhe C."/>
            <person name="Baramee S."/>
            <person name="Kosugi A."/>
        </authorList>
    </citation>
    <scope>NUCLEOTIDE SEQUENCE [LARGE SCALE GENOMIC DNA]</scope>
    <source>
        <strain evidence="9 10">LC2-13A</strain>
    </source>
</reference>
<dbReference type="RefSeq" id="WP_213530519.1">
    <property type="nucleotide sequence ID" value="NZ_BOVJ01000159.1"/>
</dbReference>
<proteinExistence type="predicted"/>
<feature type="chain" id="PRO_5045040625" description="Cytochrome c domain-containing protein" evidence="7">
    <location>
        <begin position="24"/>
        <end position="120"/>
    </location>
</feature>
<keyword evidence="7" id="KW-0732">Signal</keyword>
<dbReference type="PANTHER" id="PTHR37823">
    <property type="entry name" value="CYTOCHROME C-553-LIKE"/>
    <property type="match status" value="1"/>
</dbReference>
<comment type="caution">
    <text evidence="9">The sequence shown here is derived from an EMBL/GenBank/DDBJ whole genome shotgun (WGS) entry which is preliminary data.</text>
</comment>
<keyword evidence="3 6" id="KW-0479">Metal-binding</keyword>
<sequence>MHKWIMAGLLCCASLLAVFLLLTGLPEKEQTATNSPAFVVPDRAVDADASQQIYKNNCMSCHGTEMQGAVGPALAHIGATMTKEQLYKIITNGRGGMPSFEDRLTEDEIIMITTWLASQK</sequence>
<dbReference type="Gene3D" id="1.10.760.10">
    <property type="entry name" value="Cytochrome c-like domain"/>
    <property type="match status" value="1"/>
</dbReference>
<evidence type="ECO:0000256" key="1">
    <source>
        <dbReference type="ARBA" id="ARBA00022448"/>
    </source>
</evidence>
<dbReference type="PIRSF" id="PIRSF000025">
    <property type="entry name" value="Cytc_Bsub_c550"/>
    <property type="match status" value="1"/>
</dbReference>
<evidence type="ECO:0000313" key="10">
    <source>
        <dbReference type="Proteomes" id="UP000680304"/>
    </source>
</evidence>
<keyword evidence="5 6" id="KW-0408">Iron</keyword>
<dbReference type="InterPro" id="IPR036909">
    <property type="entry name" value="Cyt_c-like_dom_sf"/>
</dbReference>
<evidence type="ECO:0000256" key="4">
    <source>
        <dbReference type="ARBA" id="ARBA00022982"/>
    </source>
</evidence>
<keyword evidence="10" id="KW-1185">Reference proteome</keyword>
<evidence type="ECO:0000256" key="3">
    <source>
        <dbReference type="ARBA" id="ARBA00022723"/>
    </source>
</evidence>
<name>A0ABQ4NCK1_9BACL</name>
<dbReference type="Pfam" id="PF13442">
    <property type="entry name" value="Cytochrome_CBB3"/>
    <property type="match status" value="1"/>
</dbReference>
<dbReference type="InterPro" id="IPR009056">
    <property type="entry name" value="Cyt_c-like_dom"/>
</dbReference>
<evidence type="ECO:0000256" key="2">
    <source>
        <dbReference type="ARBA" id="ARBA00022617"/>
    </source>
</evidence>
<evidence type="ECO:0000256" key="7">
    <source>
        <dbReference type="SAM" id="SignalP"/>
    </source>
</evidence>
<protein>
    <recommendedName>
        <fullName evidence="8">Cytochrome c domain-containing protein</fullName>
    </recommendedName>
</protein>
<evidence type="ECO:0000259" key="8">
    <source>
        <dbReference type="PROSITE" id="PS51007"/>
    </source>
</evidence>
<feature type="signal peptide" evidence="7">
    <location>
        <begin position="1"/>
        <end position="23"/>
    </location>
</feature>
<evidence type="ECO:0000256" key="5">
    <source>
        <dbReference type="ARBA" id="ARBA00023004"/>
    </source>
</evidence>
<keyword evidence="2 6" id="KW-0349">Heme</keyword>
<evidence type="ECO:0000313" key="9">
    <source>
        <dbReference type="EMBL" id="GIQ65970.1"/>
    </source>
</evidence>
<keyword evidence="1" id="KW-0813">Transport</keyword>
<dbReference type="PROSITE" id="PS51007">
    <property type="entry name" value="CYTC"/>
    <property type="match status" value="1"/>
</dbReference>
<dbReference type="Proteomes" id="UP000680304">
    <property type="component" value="Unassembled WGS sequence"/>
</dbReference>
<dbReference type="InterPro" id="IPR012218">
    <property type="entry name" value="Cyt_c_BACSU-c550-type"/>
</dbReference>
<organism evidence="9 10">
    <name type="scientific">Paenibacillus cisolokensis</name>
    <dbReference type="NCBI Taxonomy" id="1658519"/>
    <lineage>
        <taxon>Bacteria</taxon>
        <taxon>Bacillati</taxon>
        <taxon>Bacillota</taxon>
        <taxon>Bacilli</taxon>
        <taxon>Bacillales</taxon>
        <taxon>Paenibacillaceae</taxon>
        <taxon>Paenibacillus</taxon>
    </lineage>
</organism>
<dbReference type="EMBL" id="BOVJ01000159">
    <property type="protein sequence ID" value="GIQ65970.1"/>
    <property type="molecule type" value="Genomic_DNA"/>
</dbReference>
<dbReference type="InterPro" id="IPR051811">
    <property type="entry name" value="Cytochrome_c550/c551-like"/>
</dbReference>